<name>A0A1I2LF05_9BACT</name>
<reference evidence="6 7" key="1">
    <citation type="submission" date="2016-10" db="EMBL/GenBank/DDBJ databases">
        <authorList>
            <person name="de Groot N.N."/>
        </authorList>
    </citation>
    <scope>NUCLEOTIDE SEQUENCE [LARGE SCALE GENOMIC DNA]</scope>
    <source>
        <strain evidence="6 7">CGMCC 1.9156</strain>
    </source>
</reference>
<evidence type="ECO:0000256" key="3">
    <source>
        <dbReference type="ARBA" id="ARBA00022679"/>
    </source>
</evidence>
<evidence type="ECO:0000256" key="2">
    <source>
        <dbReference type="ARBA" id="ARBA00022603"/>
    </source>
</evidence>
<organism evidence="6 7">
    <name type="scientific">Sunxiuqinia elliptica</name>
    <dbReference type="NCBI Taxonomy" id="655355"/>
    <lineage>
        <taxon>Bacteria</taxon>
        <taxon>Pseudomonadati</taxon>
        <taxon>Bacteroidota</taxon>
        <taxon>Bacteroidia</taxon>
        <taxon>Marinilabiliales</taxon>
        <taxon>Prolixibacteraceae</taxon>
        <taxon>Sunxiuqinia</taxon>
    </lineage>
</organism>
<evidence type="ECO:0000313" key="6">
    <source>
        <dbReference type="EMBL" id="SFF75731.1"/>
    </source>
</evidence>
<dbReference type="Gene3D" id="3.40.1280.10">
    <property type="match status" value="1"/>
</dbReference>
<dbReference type="AlphaFoldDB" id="A0A1I2LF05"/>
<dbReference type="GO" id="GO:0032259">
    <property type="term" value="P:methylation"/>
    <property type="evidence" value="ECO:0007669"/>
    <property type="project" value="UniProtKB-KW"/>
</dbReference>
<keyword evidence="2 6" id="KW-0489">Methyltransferase</keyword>
<evidence type="ECO:0000259" key="4">
    <source>
        <dbReference type="Pfam" id="PF00588"/>
    </source>
</evidence>
<gene>
    <name evidence="6" type="ORF">SAMN05216283_11534</name>
</gene>
<dbReference type="PANTHER" id="PTHR43191:SF2">
    <property type="entry name" value="RRNA METHYLTRANSFERASE 3, MITOCHONDRIAL"/>
    <property type="match status" value="1"/>
</dbReference>
<dbReference type="Pfam" id="PF00588">
    <property type="entry name" value="SpoU_methylase"/>
    <property type="match status" value="1"/>
</dbReference>
<evidence type="ECO:0000313" key="7">
    <source>
        <dbReference type="Proteomes" id="UP000198964"/>
    </source>
</evidence>
<feature type="domain" description="MRM3-like substrate binding" evidence="5">
    <location>
        <begin position="5"/>
        <end position="88"/>
    </location>
</feature>
<dbReference type="Proteomes" id="UP000198964">
    <property type="component" value="Unassembled WGS sequence"/>
</dbReference>
<sequence>MLSKNKIKFIQSLNRKKIREQEQVYLVEGSKIVLEAIENKLTIKLLIGTPDFFEANQIPRNVAEECVICGLDELKKASLQQAPQQAIAVISQNKSDFIPQQLPQELALALDFIQDPGNLGTIIRMADWFGIRHIFCSDNTVDCYNPKVIQASMGAIFRVQLHYINLEDLITQAANEQLPVYGTFLEGENIYQATLAPAGILVMGNEGKGISNSVANKINQKIHIPSFAFGNGSESLNVATATAICCSEFKRRALED</sequence>
<dbReference type="GO" id="GO:0003723">
    <property type="term" value="F:RNA binding"/>
    <property type="evidence" value="ECO:0007669"/>
    <property type="project" value="InterPro"/>
</dbReference>
<dbReference type="Gene3D" id="3.30.1330.30">
    <property type="match status" value="1"/>
</dbReference>
<evidence type="ECO:0000259" key="5">
    <source>
        <dbReference type="Pfam" id="PF22435"/>
    </source>
</evidence>
<accession>A0A1I2LF05</accession>
<dbReference type="InterPro" id="IPR029028">
    <property type="entry name" value="Alpha/beta_knot_MTases"/>
</dbReference>
<dbReference type="PANTHER" id="PTHR43191">
    <property type="entry name" value="RRNA METHYLTRANSFERASE 3"/>
    <property type="match status" value="1"/>
</dbReference>
<comment type="similarity">
    <text evidence="1">Belongs to the class IV-like SAM-binding methyltransferase superfamily. RNA methyltransferase TrmH family.</text>
</comment>
<keyword evidence="3 6" id="KW-0808">Transferase</keyword>
<keyword evidence="7" id="KW-1185">Reference proteome</keyword>
<protein>
    <submittedName>
        <fullName evidence="6">RNA methyltransferase, TrmH family</fullName>
    </submittedName>
</protein>
<dbReference type="SUPFAM" id="SSF75217">
    <property type="entry name" value="alpha/beta knot"/>
    <property type="match status" value="1"/>
</dbReference>
<evidence type="ECO:0000256" key="1">
    <source>
        <dbReference type="ARBA" id="ARBA00007228"/>
    </source>
</evidence>
<dbReference type="SUPFAM" id="SSF55315">
    <property type="entry name" value="L30e-like"/>
    <property type="match status" value="1"/>
</dbReference>
<dbReference type="Pfam" id="PF22435">
    <property type="entry name" value="MRM3-like_sub_bind"/>
    <property type="match status" value="1"/>
</dbReference>
<dbReference type="InterPro" id="IPR053888">
    <property type="entry name" value="MRM3-like_sub_bind"/>
</dbReference>
<dbReference type="EMBL" id="FONW01000015">
    <property type="protein sequence ID" value="SFF75731.1"/>
    <property type="molecule type" value="Genomic_DNA"/>
</dbReference>
<dbReference type="InterPro" id="IPR029026">
    <property type="entry name" value="tRNA_m1G_MTases_N"/>
</dbReference>
<dbReference type="InterPro" id="IPR029064">
    <property type="entry name" value="Ribosomal_eL30-like_sf"/>
</dbReference>
<feature type="domain" description="tRNA/rRNA methyltransferase SpoU type" evidence="4">
    <location>
        <begin position="106"/>
        <end position="246"/>
    </location>
</feature>
<dbReference type="STRING" id="655355.SAMN05216283_11534"/>
<dbReference type="CDD" id="cd18109">
    <property type="entry name" value="SpoU-like_RNA-MTase"/>
    <property type="match status" value="1"/>
</dbReference>
<dbReference type="InterPro" id="IPR051259">
    <property type="entry name" value="rRNA_Methyltransferase"/>
</dbReference>
<proteinExistence type="inferred from homology"/>
<dbReference type="InterPro" id="IPR001537">
    <property type="entry name" value="SpoU_MeTrfase"/>
</dbReference>
<dbReference type="GO" id="GO:0006396">
    <property type="term" value="P:RNA processing"/>
    <property type="evidence" value="ECO:0007669"/>
    <property type="project" value="InterPro"/>
</dbReference>
<dbReference type="RefSeq" id="WP_093921467.1">
    <property type="nucleotide sequence ID" value="NZ_FONW01000015.1"/>
</dbReference>
<dbReference type="GO" id="GO:0008173">
    <property type="term" value="F:RNA methyltransferase activity"/>
    <property type="evidence" value="ECO:0007669"/>
    <property type="project" value="InterPro"/>
</dbReference>